<keyword evidence="7" id="KW-0233">DNA recombination</keyword>
<keyword evidence="5 7" id="KW-0378">Hydrolase</keyword>
<evidence type="ECO:0000256" key="4">
    <source>
        <dbReference type="ARBA" id="ARBA00022722"/>
    </source>
</evidence>
<protein>
    <recommendedName>
        <fullName evidence="3 7">Nuclease SbcCD subunit D</fullName>
    </recommendedName>
</protein>
<dbReference type="InterPro" id="IPR041796">
    <property type="entry name" value="Mre11_N"/>
</dbReference>
<evidence type="ECO:0000256" key="1">
    <source>
        <dbReference type="ARBA" id="ARBA00010555"/>
    </source>
</evidence>
<evidence type="ECO:0000259" key="8">
    <source>
        <dbReference type="Pfam" id="PF00149"/>
    </source>
</evidence>
<proteinExistence type="inferred from homology"/>
<keyword evidence="6 7" id="KW-0269">Exonuclease</keyword>
<dbReference type="Proteomes" id="UP000553888">
    <property type="component" value="Unassembled WGS sequence"/>
</dbReference>
<name>A0A852YHR1_9MICO</name>
<dbReference type="CDD" id="cd00840">
    <property type="entry name" value="MPP_Mre11_N"/>
    <property type="match status" value="1"/>
</dbReference>
<dbReference type="Pfam" id="PF00149">
    <property type="entry name" value="Metallophos"/>
    <property type="match status" value="1"/>
</dbReference>
<evidence type="ECO:0000256" key="7">
    <source>
        <dbReference type="RuleBase" id="RU363069"/>
    </source>
</evidence>
<dbReference type="Gene3D" id="3.60.21.10">
    <property type="match status" value="1"/>
</dbReference>
<accession>A0A852YHR1</accession>
<dbReference type="GO" id="GO:0006310">
    <property type="term" value="P:DNA recombination"/>
    <property type="evidence" value="ECO:0007669"/>
    <property type="project" value="UniProtKB-KW"/>
</dbReference>
<dbReference type="GO" id="GO:0008408">
    <property type="term" value="F:3'-5' exonuclease activity"/>
    <property type="evidence" value="ECO:0007669"/>
    <property type="project" value="InterPro"/>
</dbReference>
<sequence>MKLLHTSDWHIGRTFHGHSTLEALRAVLAEIPVIVGERGVDAVLVAGDVFDSAAPSADAFRLLSDAVRAIREAGATVIMTSGNHDSAARLGFQAEYAALGGVHILTDPATIAAPVTLSDEHGKLDVYGIPYLEPVLVRHGWGRPELRTQAQVLDVAMERVRAAIAERAAAAAAAGEGTAVRTVVLAHTFASGGAAEAEASDVEREIRVGGVDAVPLGAFDGVDYAALGHIHGRAQLAEHIRYSGAPLHYSFSEAAKVRGGWLVELDADGLAAVEWVDLPVPRALAVLRGTLEELLSSPSFADAEQRWVSAVLTDQARPSEAMRRLQSRFPWCAQLGHEPAGGTAADGAASYAERVQGRSDEELVAGFLAHVRNGVGASAAEEDLVRELVAEVRGEEAAA</sequence>
<comment type="caution">
    <text evidence="10">The sequence shown here is derived from an EMBL/GenBank/DDBJ whole genome shotgun (WGS) entry which is preliminary data.</text>
</comment>
<evidence type="ECO:0000313" key="11">
    <source>
        <dbReference type="Proteomes" id="UP000553888"/>
    </source>
</evidence>
<comment type="subunit">
    <text evidence="2 7">Heterodimer of SbcC and SbcD.</text>
</comment>
<reference evidence="10 11" key="1">
    <citation type="submission" date="2020-07" db="EMBL/GenBank/DDBJ databases">
        <title>Sequencing the genomes of 1000 actinobacteria strains.</title>
        <authorList>
            <person name="Klenk H.-P."/>
        </authorList>
    </citation>
    <scope>NUCLEOTIDE SEQUENCE [LARGE SCALE GENOMIC DNA]</scope>
    <source>
        <strain evidence="10 11">DSM 23141</strain>
    </source>
</reference>
<dbReference type="InterPro" id="IPR029052">
    <property type="entry name" value="Metallo-depent_PP-like"/>
</dbReference>
<dbReference type="GO" id="GO:0006260">
    <property type="term" value="P:DNA replication"/>
    <property type="evidence" value="ECO:0007669"/>
    <property type="project" value="UniProtKB-KW"/>
</dbReference>
<keyword evidence="7" id="KW-0255">Endonuclease</keyword>
<evidence type="ECO:0000256" key="6">
    <source>
        <dbReference type="ARBA" id="ARBA00022839"/>
    </source>
</evidence>
<feature type="domain" description="Calcineurin-like phosphoesterase" evidence="8">
    <location>
        <begin position="1"/>
        <end position="231"/>
    </location>
</feature>
<gene>
    <name evidence="7" type="primary">sbcD</name>
    <name evidence="10" type="ORF">BJ979_001244</name>
</gene>
<comment type="function">
    <text evidence="7">SbcCD cleaves DNA hairpin structures. These structures can inhibit DNA replication and are intermediates in certain DNA recombination reactions. The complex acts as a 3'-&gt;5' double strand exonuclease that can open hairpins. It also has a 5' single-strand endonuclease activity.</text>
</comment>
<comment type="similarity">
    <text evidence="1 7">Belongs to the SbcD family.</text>
</comment>
<dbReference type="NCBIfam" id="TIGR00619">
    <property type="entry name" value="sbcd"/>
    <property type="match status" value="1"/>
</dbReference>
<evidence type="ECO:0000259" key="9">
    <source>
        <dbReference type="Pfam" id="PF12320"/>
    </source>
</evidence>
<dbReference type="EMBL" id="JACBZY010000001">
    <property type="protein sequence ID" value="NYG98618.1"/>
    <property type="molecule type" value="Genomic_DNA"/>
</dbReference>
<dbReference type="Pfam" id="PF12320">
    <property type="entry name" value="SbcD_C"/>
    <property type="match status" value="1"/>
</dbReference>
<evidence type="ECO:0000256" key="5">
    <source>
        <dbReference type="ARBA" id="ARBA00022801"/>
    </source>
</evidence>
<evidence type="ECO:0000256" key="3">
    <source>
        <dbReference type="ARBA" id="ARBA00013365"/>
    </source>
</evidence>
<dbReference type="GO" id="GO:0004519">
    <property type="term" value="F:endonuclease activity"/>
    <property type="evidence" value="ECO:0007669"/>
    <property type="project" value="UniProtKB-KW"/>
</dbReference>
<evidence type="ECO:0000313" key="10">
    <source>
        <dbReference type="EMBL" id="NYG98618.1"/>
    </source>
</evidence>
<keyword evidence="4 7" id="KW-0540">Nuclease</keyword>
<keyword evidence="7" id="KW-0235">DNA replication</keyword>
<dbReference type="InterPro" id="IPR004843">
    <property type="entry name" value="Calcineurin-like_PHP"/>
</dbReference>
<evidence type="ECO:0000256" key="2">
    <source>
        <dbReference type="ARBA" id="ARBA00011322"/>
    </source>
</evidence>
<feature type="domain" description="Nuclease SbcCD subunit D C-terminal" evidence="9">
    <location>
        <begin position="281"/>
        <end position="370"/>
    </location>
</feature>
<dbReference type="AlphaFoldDB" id="A0A852YHR1"/>
<organism evidence="10 11">
    <name type="scientific">Schumannella luteola</name>
    <dbReference type="NCBI Taxonomy" id="472059"/>
    <lineage>
        <taxon>Bacteria</taxon>
        <taxon>Bacillati</taxon>
        <taxon>Actinomycetota</taxon>
        <taxon>Actinomycetes</taxon>
        <taxon>Micrococcales</taxon>
        <taxon>Microbacteriaceae</taxon>
        <taxon>Schumannella</taxon>
    </lineage>
</organism>
<dbReference type="PANTHER" id="PTHR30337">
    <property type="entry name" value="COMPONENT OF ATP-DEPENDENT DSDNA EXONUCLEASE"/>
    <property type="match status" value="1"/>
</dbReference>
<dbReference type="InterPro" id="IPR050535">
    <property type="entry name" value="DNA_Repair-Maintenance_Comp"/>
</dbReference>
<dbReference type="InterPro" id="IPR004593">
    <property type="entry name" value="SbcD"/>
</dbReference>
<dbReference type="InterPro" id="IPR026843">
    <property type="entry name" value="SbcD_C"/>
</dbReference>
<dbReference type="PANTHER" id="PTHR30337:SF0">
    <property type="entry name" value="NUCLEASE SBCCD SUBUNIT D"/>
    <property type="match status" value="1"/>
</dbReference>
<dbReference type="RefSeq" id="WP_179566228.1">
    <property type="nucleotide sequence ID" value="NZ_JACBZY010000001.1"/>
</dbReference>
<keyword evidence="11" id="KW-1185">Reference proteome</keyword>
<dbReference type="SUPFAM" id="SSF56300">
    <property type="entry name" value="Metallo-dependent phosphatases"/>
    <property type="match status" value="1"/>
</dbReference>